<proteinExistence type="predicted"/>
<sequence length="356" mass="39533">MKFPSFTKGMLLHPARLQIMLTTAYVLSVSALAAASRLEFYKGIYNPWNIKESPFCSNKTLCPEEPDFTWDSYFDRLLSMGGQRFILGGYHLSDSSIVPRFEAPWNETAFLDFSNKVKSESGSILASLEIADNRHFNEKIFTTRVQSFIKKYPVSGFVLGPVWSRTDMTGLKEVLTILKKWNLTSALSFLCNEWQVLDASGLARIADLSIVMLWPSCDQVPVFNTDDHAKEAIKNATSAGAKLEGLILQVPLSAIATPSRKKYPPSEGFSHMVYDLGADPKGNGSVILDKTIQGGYYFFSQTRLVDKIALARQYKLRGIMLEGGSASTQDLFPWDKSSLFYAMASETNNTGESAGS</sequence>
<organism evidence="1 2">
    <name type="scientific">Perkinsus chesapeaki</name>
    <name type="common">Clam parasite</name>
    <name type="synonym">Perkinsus andrewsi</name>
    <dbReference type="NCBI Taxonomy" id="330153"/>
    <lineage>
        <taxon>Eukaryota</taxon>
        <taxon>Sar</taxon>
        <taxon>Alveolata</taxon>
        <taxon>Perkinsozoa</taxon>
        <taxon>Perkinsea</taxon>
        <taxon>Perkinsida</taxon>
        <taxon>Perkinsidae</taxon>
        <taxon>Perkinsus</taxon>
    </lineage>
</organism>
<keyword evidence="2" id="KW-1185">Reference proteome</keyword>
<accession>A0A7J6MLY0</accession>
<dbReference type="AlphaFoldDB" id="A0A7J6MLY0"/>
<protein>
    <recommendedName>
        <fullName evidence="3">Chitinase</fullName>
    </recommendedName>
</protein>
<dbReference type="Proteomes" id="UP000591131">
    <property type="component" value="Unassembled WGS sequence"/>
</dbReference>
<comment type="caution">
    <text evidence="1">The sequence shown here is derived from an EMBL/GenBank/DDBJ whole genome shotgun (WGS) entry which is preliminary data.</text>
</comment>
<gene>
    <name evidence="1" type="ORF">FOL47_000783</name>
</gene>
<evidence type="ECO:0000313" key="1">
    <source>
        <dbReference type="EMBL" id="KAF4672200.1"/>
    </source>
</evidence>
<dbReference type="SUPFAM" id="SSF51445">
    <property type="entry name" value="(Trans)glycosidases"/>
    <property type="match status" value="1"/>
</dbReference>
<evidence type="ECO:0000313" key="2">
    <source>
        <dbReference type="Proteomes" id="UP000591131"/>
    </source>
</evidence>
<dbReference type="EMBL" id="JAAPAO010000116">
    <property type="protein sequence ID" value="KAF4672200.1"/>
    <property type="molecule type" value="Genomic_DNA"/>
</dbReference>
<evidence type="ECO:0008006" key="3">
    <source>
        <dbReference type="Google" id="ProtNLM"/>
    </source>
</evidence>
<name>A0A7J6MLY0_PERCH</name>
<reference evidence="1 2" key="1">
    <citation type="submission" date="2020-04" db="EMBL/GenBank/DDBJ databases">
        <title>Perkinsus chesapeaki whole genome sequence.</title>
        <authorList>
            <person name="Bogema D.R."/>
        </authorList>
    </citation>
    <scope>NUCLEOTIDE SEQUENCE [LARGE SCALE GENOMIC DNA]</scope>
    <source>
        <strain evidence="1">ATCC PRA-425</strain>
    </source>
</reference>
<dbReference type="InterPro" id="IPR017853">
    <property type="entry name" value="GH"/>
</dbReference>